<comment type="cofactor">
    <cofactor evidence="2">
        <name>L-ascorbate</name>
        <dbReference type="ChEBI" id="CHEBI:38290"/>
    </cofactor>
</comment>
<dbReference type="InterPro" id="IPR029063">
    <property type="entry name" value="SAM-dependent_MTases_sf"/>
</dbReference>
<dbReference type="Pfam" id="PF02668">
    <property type="entry name" value="TauD"/>
    <property type="match status" value="1"/>
</dbReference>
<evidence type="ECO:0000256" key="7">
    <source>
        <dbReference type="ARBA" id="ARBA00022723"/>
    </source>
</evidence>
<dbReference type="EMBL" id="JAIBSC010000030">
    <property type="protein sequence ID" value="KAH1907200.1"/>
    <property type="molecule type" value="Genomic_DNA"/>
</dbReference>
<feature type="compositionally biased region" description="Polar residues" evidence="13">
    <location>
        <begin position="403"/>
        <end position="417"/>
    </location>
</feature>
<keyword evidence="9" id="KW-0223">Dioxygenase</keyword>
<evidence type="ECO:0000256" key="9">
    <source>
        <dbReference type="ARBA" id="ARBA00022964"/>
    </source>
</evidence>
<dbReference type="CDD" id="cd00250">
    <property type="entry name" value="CAS_like"/>
    <property type="match status" value="1"/>
</dbReference>
<evidence type="ECO:0000256" key="12">
    <source>
        <dbReference type="PROSITE-ProRule" id="PRU01015"/>
    </source>
</evidence>
<comment type="similarity">
    <text evidence="3">Belongs to the gamma-BBH/TMLD family.</text>
</comment>
<dbReference type="PANTHER" id="PTHR11006">
    <property type="entry name" value="PROTEIN ARGININE N-METHYLTRANSFERASE"/>
    <property type="match status" value="1"/>
</dbReference>
<dbReference type="InterPro" id="IPR055135">
    <property type="entry name" value="PRMT_dom"/>
</dbReference>
<evidence type="ECO:0000259" key="14">
    <source>
        <dbReference type="Pfam" id="PF02668"/>
    </source>
</evidence>
<comment type="cofactor">
    <cofactor evidence="1">
        <name>Fe(2+)</name>
        <dbReference type="ChEBI" id="CHEBI:29033"/>
    </cofactor>
</comment>
<sequence>MEGVQRQQSAEPSAMIPSSADRMVGMDHAEVRYFTSYDHHGIHEEMLKDDVRTRSYRDSIYQNRHIFKDKVVLDVGCGTGILSMFAAKAGAKHVIGVDMSSIIEKAREIVAVNGLSDKITLLQGKMEEVQLPFPTVDIIISEWMGYFLLYESMLDTVLYARDRYLAPGGKIFPDKATMYLAAIEDGEYKDDKIGFWDNVYGFDYSPMKEIALTEPLVDTVELKALVTDPCSIITFDLYTVTKADLSFKVPFSLPVKRSDFIHAIIAWFDIDFTACHKPISFSTGPHAKYTHWKQTVFYLRDVLTVEEEECVSGILENKPNDKNPRDLDIQISYKLETTDKLRYDEGSCFYRIHILVIQLCLYLANSALQTVGFRGLQNAVRPLTLNRHPMSIRLYSSIPPEIETTSVQEKQTPLDTFSESEKKPSPTPSPETSVTDEVKSPSAAPVNETPSIEANENTLADGDGTAFSDGKENSTATTNETSTTDSATVDQKTNVDFDSIPKNAARRFISVRLGPLGSNINRYGELGLYPYSWLNSHANLTVERKTFSAPFKFREFSSYNPDQDSYPEVEYSEVMSDDAALLRWFDEIYKWGFCFVKGVPVNPESTKALLERIAFIRHTHYGGFWDFTSDLTFKDTAYTTEFLGAHTDNTYFTDPARLQLLHLLSHTDGHGGASLLVDGFKAAAIMRQENPKHCGVLAATKQPYHSSGNEDVCIQPVEQAPVFKIHPELNRLYQIRWNNYDRAAKRNWGLKEQNRWYNAARHFNNIIQRPNVEIWTQLQPGTALIFDNWRMLHGRSEFTGKRRMCGGYINNDDFISRYRLLKYGREKVLENLGNLAFYKGNPALLL</sequence>
<dbReference type="AlphaFoldDB" id="A0A9P8NLN6"/>
<comment type="caution">
    <text evidence="17">The sequence shown here is derived from an EMBL/GenBank/DDBJ whole genome shotgun (WGS) entry which is preliminary data.</text>
</comment>
<evidence type="ECO:0000256" key="2">
    <source>
        <dbReference type="ARBA" id="ARBA00001961"/>
    </source>
</evidence>
<feature type="domain" description="TauD/TfdA-like" evidence="14">
    <location>
        <begin position="568"/>
        <end position="808"/>
    </location>
</feature>
<dbReference type="SUPFAM" id="SSF53335">
    <property type="entry name" value="S-adenosyl-L-methionine-dependent methyltransferases"/>
    <property type="match status" value="1"/>
</dbReference>
<feature type="domain" description="Methyltransferase" evidence="15">
    <location>
        <begin position="72"/>
        <end position="169"/>
    </location>
</feature>
<dbReference type="Gene3D" id="3.60.130.10">
    <property type="entry name" value="Clavaminate synthase-like"/>
    <property type="match status" value="1"/>
</dbReference>
<dbReference type="GO" id="GO:0032968">
    <property type="term" value="P:positive regulation of transcription elongation by RNA polymerase II"/>
    <property type="evidence" value="ECO:0007669"/>
    <property type="project" value="EnsemblFungi"/>
</dbReference>
<keyword evidence="10" id="KW-0560">Oxidoreductase</keyword>
<evidence type="ECO:0000313" key="18">
    <source>
        <dbReference type="Proteomes" id="UP000813423"/>
    </source>
</evidence>
<evidence type="ECO:0000256" key="3">
    <source>
        <dbReference type="ARBA" id="ARBA00008654"/>
    </source>
</evidence>
<feature type="compositionally biased region" description="Low complexity" evidence="13">
    <location>
        <begin position="473"/>
        <end position="487"/>
    </location>
</feature>
<keyword evidence="5 12" id="KW-0808">Transferase</keyword>
<dbReference type="PROSITE" id="PS51678">
    <property type="entry name" value="SAM_MT_PRMT"/>
    <property type="match status" value="1"/>
</dbReference>
<dbReference type="Pfam" id="PF13649">
    <property type="entry name" value="Methyltransf_25"/>
    <property type="match status" value="1"/>
</dbReference>
<dbReference type="GO" id="GO:0006406">
    <property type="term" value="P:mRNA export from nucleus"/>
    <property type="evidence" value="ECO:0007669"/>
    <property type="project" value="EnsemblFungi"/>
</dbReference>
<dbReference type="InterPro" id="IPR003819">
    <property type="entry name" value="TauD/TfdA-like"/>
</dbReference>
<evidence type="ECO:0000256" key="4">
    <source>
        <dbReference type="ARBA" id="ARBA00022603"/>
    </source>
</evidence>
<evidence type="ECO:0000256" key="8">
    <source>
        <dbReference type="ARBA" id="ARBA00022873"/>
    </source>
</evidence>
<keyword evidence="4 12" id="KW-0489">Methyltransferase</keyword>
<evidence type="ECO:0000313" key="17">
    <source>
        <dbReference type="EMBL" id="KAH1907200.1"/>
    </source>
</evidence>
<dbReference type="GO" id="GO:0035241">
    <property type="term" value="F:protein-arginine omega-N monomethyltransferase activity"/>
    <property type="evidence" value="ECO:0007669"/>
    <property type="project" value="EnsemblFungi"/>
</dbReference>
<dbReference type="Gene3D" id="3.40.50.150">
    <property type="entry name" value="Vaccinia Virus protein VP39"/>
    <property type="match status" value="1"/>
</dbReference>
<gene>
    <name evidence="17" type="ORF">KXV57_004822</name>
</gene>
<proteinExistence type="inferred from homology"/>
<evidence type="ECO:0000256" key="10">
    <source>
        <dbReference type="ARBA" id="ARBA00023002"/>
    </source>
</evidence>
<dbReference type="PANTHER" id="PTHR11006:SF53">
    <property type="entry name" value="PROTEIN ARGININE N-METHYLTRANSFERASE 3"/>
    <property type="match status" value="1"/>
</dbReference>
<dbReference type="SUPFAM" id="SSF51197">
    <property type="entry name" value="Clavaminate synthase-like"/>
    <property type="match status" value="1"/>
</dbReference>
<dbReference type="GO" id="GO:0032259">
    <property type="term" value="P:methylation"/>
    <property type="evidence" value="ECO:0007669"/>
    <property type="project" value="UniProtKB-KW"/>
</dbReference>
<dbReference type="GO" id="GO:0005634">
    <property type="term" value="C:nucleus"/>
    <property type="evidence" value="ECO:0007669"/>
    <property type="project" value="EnsemblFungi"/>
</dbReference>
<dbReference type="GO" id="GO:0045329">
    <property type="term" value="P:carnitine biosynthetic process"/>
    <property type="evidence" value="ECO:0007669"/>
    <property type="project" value="UniProtKB-KW"/>
</dbReference>
<evidence type="ECO:0000256" key="6">
    <source>
        <dbReference type="ARBA" id="ARBA00022691"/>
    </source>
</evidence>
<evidence type="ECO:0000259" key="16">
    <source>
        <dbReference type="Pfam" id="PF22528"/>
    </source>
</evidence>
<name>A0A9P8NLN6_ASPFM</name>
<dbReference type="InterPro" id="IPR042098">
    <property type="entry name" value="TauD-like_sf"/>
</dbReference>
<keyword evidence="11" id="KW-0408">Iron</keyword>
<dbReference type="InterPro" id="IPR041698">
    <property type="entry name" value="Methyltransf_25"/>
</dbReference>
<dbReference type="Gene3D" id="2.70.160.11">
    <property type="entry name" value="Hnrnp arginine n-methyltransferase1"/>
    <property type="match status" value="1"/>
</dbReference>
<feature type="region of interest" description="Disordered" evidence="13">
    <location>
        <begin position="403"/>
        <end position="487"/>
    </location>
</feature>
<dbReference type="FunFam" id="2.70.160.11:FF:000001">
    <property type="entry name" value="Blast:Protein arginine N-methyltransferase 1"/>
    <property type="match status" value="1"/>
</dbReference>
<evidence type="ECO:0000256" key="11">
    <source>
        <dbReference type="ARBA" id="ARBA00023004"/>
    </source>
</evidence>
<dbReference type="NCBIfam" id="TIGR02410">
    <property type="entry name" value="carnitine_TMLD"/>
    <property type="match status" value="1"/>
</dbReference>
<feature type="compositionally biased region" description="Polar residues" evidence="13">
    <location>
        <begin position="448"/>
        <end position="458"/>
    </location>
</feature>
<reference evidence="17" key="1">
    <citation type="submission" date="2021-08" db="EMBL/GenBank/DDBJ databases">
        <title>Global Aspergillus fumigatus from environmental and clinical sources.</title>
        <authorList>
            <person name="Barber A."/>
            <person name="Sae-Ong T."/>
        </authorList>
    </citation>
    <scope>NUCLEOTIDE SEQUENCE</scope>
    <source>
        <strain evidence="17">NRZ-2016-071</strain>
    </source>
</reference>
<evidence type="ECO:0000256" key="13">
    <source>
        <dbReference type="SAM" id="MobiDB-lite"/>
    </source>
</evidence>
<dbReference type="CDD" id="cd02440">
    <property type="entry name" value="AdoMet_MTases"/>
    <property type="match status" value="1"/>
</dbReference>
<evidence type="ECO:0000256" key="5">
    <source>
        <dbReference type="ARBA" id="ARBA00022679"/>
    </source>
</evidence>
<dbReference type="GO" id="GO:0060567">
    <property type="term" value="P:negative regulation of termination of DNA-templated transcription"/>
    <property type="evidence" value="ECO:0007669"/>
    <property type="project" value="EnsemblFungi"/>
</dbReference>
<dbReference type="InterPro" id="IPR012776">
    <property type="entry name" value="Trimethyllysine_dOase"/>
</dbReference>
<evidence type="ECO:0000256" key="1">
    <source>
        <dbReference type="ARBA" id="ARBA00001954"/>
    </source>
</evidence>
<dbReference type="Proteomes" id="UP000813423">
    <property type="component" value="Unassembled WGS sequence"/>
</dbReference>
<evidence type="ECO:0000259" key="15">
    <source>
        <dbReference type="Pfam" id="PF13649"/>
    </source>
</evidence>
<accession>A0A9P8NLN6</accession>
<keyword evidence="6 12" id="KW-0949">S-adenosyl-L-methionine</keyword>
<dbReference type="GO" id="GO:0042802">
    <property type="term" value="F:identical protein binding"/>
    <property type="evidence" value="ECO:0007669"/>
    <property type="project" value="EnsemblFungi"/>
</dbReference>
<keyword evidence="8" id="KW-0124">Carnitine biosynthesis</keyword>
<dbReference type="Pfam" id="PF22528">
    <property type="entry name" value="PRMT_C"/>
    <property type="match status" value="1"/>
</dbReference>
<dbReference type="FunFam" id="3.60.130.10:FF:000001">
    <property type="entry name" value="Trimethyllysine dioxygenase, mitochondrial"/>
    <property type="match status" value="1"/>
</dbReference>
<dbReference type="GO" id="GO:0042054">
    <property type="term" value="F:histone methyltransferase activity"/>
    <property type="evidence" value="ECO:0007669"/>
    <property type="project" value="TreeGrafter"/>
</dbReference>
<protein>
    <submittedName>
        <fullName evidence="17">Uncharacterized protein</fullName>
    </submittedName>
</protein>
<feature type="domain" description="Protein arginine N-methyltransferase" evidence="16">
    <location>
        <begin position="174"/>
        <end position="336"/>
    </location>
</feature>
<dbReference type="GO" id="GO:0046656">
    <property type="term" value="P:folic acid biosynthetic process"/>
    <property type="evidence" value="ECO:0007669"/>
    <property type="project" value="EnsemblFungi"/>
</dbReference>
<dbReference type="GO" id="GO:0050353">
    <property type="term" value="F:trimethyllysine dioxygenase activity"/>
    <property type="evidence" value="ECO:0007669"/>
    <property type="project" value="InterPro"/>
</dbReference>
<dbReference type="FunFam" id="3.40.50.150:FF:000050">
    <property type="entry name" value="Hnrnp arginine n-methyltransferase"/>
    <property type="match status" value="1"/>
</dbReference>
<dbReference type="GO" id="GO:0005506">
    <property type="term" value="F:iron ion binding"/>
    <property type="evidence" value="ECO:0007669"/>
    <property type="project" value="InterPro"/>
</dbReference>
<organism evidence="17 18">
    <name type="scientific">Aspergillus fumigatus</name>
    <name type="common">Neosartorya fumigata</name>
    <dbReference type="NCBI Taxonomy" id="746128"/>
    <lineage>
        <taxon>Eukaryota</taxon>
        <taxon>Fungi</taxon>
        <taxon>Dikarya</taxon>
        <taxon>Ascomycota</taxon>
        <taxon>Pezizomycotina</taxon>
        <taxon>Eurotiomycetes</taxon>
        <taxon>Eurotiomycetidae</taxon>
        <taxon>Eurotiales</taxon>
        <taxon>Aspergillaceae</taxon>
        <taxon>Aspergillus</taxon>
        <taxon>Aspergillus subgen. Fumigati</taxon>
    </lineage>
</organism>
<dbReference type="GO" id="GO:0035242">
    <property type="term" value="F:protein-arginine omega-N asymmetric methyltransferase activity"/>
    <property type="evidence" value="ECO:0007669"/>
    <property type="project" value="EnsemblFungi"/>
</dbReference>
<keyword evidence="7" id="KW-0479">Metal-binding</keyword>
<dbReference type="InterPro" id="IPR025799">
    <property type="entry name" value="Arg_MeTrfase"/>
</dbReference>